<protein>
    <recommendedName>
        <fullName evidence="3">GDP-fucose protein O-fucosyltransferase-domain-containing protein</fullName>
    </recommendedName>
</protein>
<evidence type="ECO:0000313" key="2">
    <source>
        <dbReference type="Proteomes" id="UP000308652"/>
    </source>
</evidence>
<dbReference type="CDD" id="cd11296">
    <property type="entry name" value="O-FucT_like"/>
    <property type="match status" value="1"/>
</dbReference>
<sequence length="453" mass="51368">MHMCTPRRLLVLLSMIPVLLLVGVLLSGIPPRYKDVRSYERHLPQHNTTEARAERRKYIRFPDHLWGHGLNNILQESLLMSYIAYASGRAYVFEDYTWSHLPLPYTIYDFALRPTRIPLNSFISGPTAGGPMDNSHVPRAISSEFWNEVCPPEKRRIIHARDSPYEADGPVLVEWWKDHLAGLEDECIEVDEKERRVVDKYFFGGPRLTALFPSLSISPILASFTWSPLVLSALARNFALLRPTNPSSLFASSTPQAPPPILSGLVAIHLRRGDYKRHCPRLAAWGSTYMGFNSFPSLPDKFDPMQFNVTWQPASPAPGADLQFADNNDPEALKKVEAYYLEHCLPDIDQVVVRLRKVREDNPDLRRVYVLTNAWSWWLGSLAKALKKDGWEELVTTLDMELDSEQSWVSMAVDMAIAERAEVFVGNGFSSLTANIVMLRMAKGLTAASNRFL</sequence>
<gene>
    <name evidence="1" type="ORF">BDQ12DRAFT_700367</name>
</gene>
<accession>A0A5C3LRA3</accession>
<dbReference type="STRING" id="68775.A0A5C3LRA3"/>
<keyword evidence="2" id="KW-1185">Reference proteome</keyword>
<dbReference type="OrthoDB" id="2559662at2759"/>
<dbReference type="EMBL" id="ML213630">
    <property type="protein sequence ID" value="TFK34536.1"/>
    <property type="molecule type" value="Genomic_DNA"/>
</dbReference>
<evidence type="ECO:0008006" key="3">
    <source>
        <dbReference type="Google" id="ProtNLM"/>
    </source>
</evidence>
<organism evidence="1 2">
    <name type="scientific">Crucibulum laeve</name>
    <dbReference type="NCBI Taxonomy" id="68775"/>
    <lineage>
        <taxon>Eukaryota</taxon>
        <taxon>Fungi</taxon>
        <taxon>Dikarya</taxon>
        <taxon>Basidiomycota</taxon>
        <taxon>Agaricomycotina</taxon>
        <taxon>Agaricomycetes</taxon>
        <taxon>Agaricomycetidae</taxon>
        <taxon>Agaricales</taxon>
        <taxon>Agaricineae</taxon>
        <taxon>Nidulariaceae</taxon>
        <taxon>Crucibulum</taxon>
    </lineage>
</organism>
<dbReference type="Proteomes" id="UP000308652">
    <property type="component" value="Unassembled WGS sequence"/>
</dbReference>
<dbReference type="AlphaFoldDB" id="A0A5C3LRA3"/>
<name>A0A5C3LRA3_9AGAR</name>
<reference evidence="1 2" key="1">
    <citation type="journal article" date="2019" name="Nat. Ecol. Evol.">
        <title>Megaphylogeny resolves global patterns of mushroom evolution.</title>
        <authorList>
            <person name="Varga T."/>
            <person name="Krizsan K."/>
            <person name="Foldi C."/>
            <person name="Dima B."/>
            <person name="Sanchez-Garcia M."/>
            <person name="Sanchez-Ramirez S."/>
            <person name="Szollosi G.J."/>
            <person name="Szarkandi J.G."/>
            <person name="Papp V."/>
            <person name="Albert L."/>
            <person name="Andreopoulos W."/>
            <person name="Angelini C."/>
            <person name="Antonin V."/>
            <person name="Barry K.W."/>
            <person name="Bougher N.L."/>
            <person name="Buchanan P."/>
            <person name="Buyck B."/>
            <person name="Bense V."/>
            <person name="Catcheside P."/>
            <person name="Chovatia M."/>
            <person name="Cooper J."/>
            <person name="Damon W."/>
            <person name="Desjardin D."/>
            <person name="Finy P."/>
            <person name="Geml J."/>
            <person name="Haridas S."/>
            <person name="Hughes K."/>
            <person name="Justo A."/>
            <person name="Karasinski D."/>
            <person name="Kautmanova I."/>
            <person name="Kiss B."/>
            <person name="Kocsube S."/>
            <person name="Kotiranta H."/>
            <person name="LaButti K.M."/>
            <person name="Lechner B.E."/>
            <person name="Liimatainen K."/>
            <person name="Lipzen A."/>
            <person name="Lukacs Z."/>
            <person name="Mihaltcheva S."/>
            <person name="Morgado L.N."/>
            <person name="Niskanen T."/>
            <person name="Noordeloos M.E."/>
            <person name="Ohm R.A."/>
            <person name="Ortiz-Santana B."/>
            <person name="Ovrebo C."/>
            <person name="Racz N."/>
            <person name="Riley R."/>
            <person name="Savchenko A."/>
            <person name="Shiryaev A."/>
            <person name="Soop K."/>
            <person name="Spirin V."/>
            <person name="Szebenyi C."/>
            <person name="Tomsovsky M."/>
            <person name="Tulloss R.E."/>
            <person name="Uehling J."/>
            <person name="Grigoriev I.V."/>
            <person name="Vagvolgyi C."/>
            <person name="Papp T."/>
            <person name="Martin F.M."/>
            <person name="Miettinen O."/>
            <person name="Hibbett D.S."/>
            <person name="Nagy L.G."/>
        </authorList>
    </citation>
    <scope>NUCLEOTIDE SEQUENCE [LARGE SCALE GENOMIC DNA]</scope>
    <source>
        <strain evidence="1 2">CBS 166.37</strain>
    </source>
</reference>
<evidence type="ECO:0000313" key="1">
    <source>
        <dbReference type="EMBL" id="TFK34536.1"/>
    </source>
</evidence>
<dbReference type="Gene3D" id="3.40.50.11350">
    <property type="match status" value="1"/>
</dbReference>
<proteinExistence type="predicted"/>